<dbReference type="AlphaFoldDB" id="A0A9P4YBD2"/>
<feature type="compositionally biased region" description="Basic residues" evidence="1">
    <location>
        <begin position="33"/>
        <end position="46"/>
    </location>
</feature>
<protein>
    <submittedName>
        <fullName evidence="2">Uncharacterized protein</fullName>
    </submittedName>
</protein>
<evidence type="ECO:0000256" key="1">
    <source>
        <dbReference type="SAM" id="MobiDB-lite"/>
    </source>
</evidence>
<dbReference type="EMBL" id="MU032344">
    <property type="protein sequence ID" value="KAF3769928.1"/>
    <property type="molecule type" value="Genomic_DNA"/>
</dbReference>
<feature type="compositionally biased region" description="Polar residues" evidence="1">
    <location>
        <begin position="87"/>
        <end position="105"/>
    </location>
</feature>
<name>A0A9P4YBD2_CRYP1</name>
<comment type="caution">
    <text evidence="2">The sequence shown here is derived from an EMBL/GenBank/DDBJ whole genome shotgun (WGS) entry which is preliminary data.</text>
</comment>
<dbReference type="GeneID" id="63842127"/>
<organism evidence="2 3">
    <name type="scientific">Cryphonectria parasitica (strain ATCC 38755 / EP155)</name>
    <dbReference type="NCBI Taxonomy" id="660469"/>
    <lineage>
        <taxon>Eukaryota</taxon>
        <taxon>Fungi</taxon>
        <taxon>Dikarya</taxon>
        <taxon>Ascomycota</taxon>
        <taxon>Pezizomycotina</taxon>
        <taxon>Sordariomycetes</taxon>
        <taxon>Sordariomycetidae</taxon>
        <taxon>Diaporthales</taxon>
        <taxon>Cryphonectriaceae</taxon>
        <taxon>Cryphonectria-Endothia species complex</taxon>
        <taxon>Cryphonectria</taxon>
    </lineage>
</organism>
<evidence type="ECO:0000313" key="2">
    <source>
        <dbReference type="EMBL" id="KAF3769928.1"/>
    </source>
</evidence>
<evidence type="ECO:0000313" key="3">
    <source>
        <dbReference type="Proteomes" id="UP000803844"/>
    </source>
</evidence>
<proteinExistence type="predicted"/>
<sequence>MAPSRPSSDDYLADSEGSNDSHNYEMETPHFKLPARNKSKKYRRVTVRTPSEEGASQQDQRFGRPRRSPAPYTSSRRRRRDNEESSKPSQPEDSGAQPNNPTVTTAPLGANPVYIHNTAVPHAYNSGQQPFVVSVQPNNTPYFQATNLGGQSAPLNPANRAINDRMDEYQNATPANNGINFQPQVPDTSLGPMIHQYVPRFDAGGAAYVVQPGIAPPGSAVPLQAGPTTAPIMHVVGQQPYHSQPMMIAGGPAGPGAGPPVMMAAGGMGGGVPPGQPVFVNGGPVPMMPGNFPGHAAYHHFNPATGVGQTAGEVAAMAMMDRELNEPQDFKPGDDNPSRMYQVRQLDGQWVPMPRATIDSFGKDGARWYVTDDGVFYAVRLDG</sequence>
<dbReference type="RefSeq" id="XP_040780889.1">
    <property type="nucleotide sequence ID" value="XM_040924998.1"/>
</dbReference>
<dbReference type="OrthoDB" id="5194044at2759"/>
<dbReference type="Proteomes" id="UP000803844">
    <property type="component" value="Unassembled WGS sequence"/>
</dbReference>
<keyword evidence="3" id="KW-1185">Reference proteome</keyword>
<reference evidence="2" key="1">
    <citation type="journal article" date="2020" name="Phytopathology">
        <title>Genome sequence of the chestnut blight fungus Cryphonectria parasitica EP155: A fundamental resource for an archetypical invasive plant pathogen.</title>
        <authorList>
            <person name="Crouch J.A."/>
            <person name="Dawe A."/>
            <person name="Aerts A."/>
            <person name="Barry K."/>
            <person name="Churchill A.C.L."/>
            <person name="Grimwood J."/>
            <person name="Hillman B."/>
            <person name="Milgroom M.G."/>
            <person name="Pangilinan J."/>
            <person name="Smith M."/>
            <person name="Salamov A."/>
            <person name="Schmutz J."/>
            <person name="Yadav J."/>
            <person name="Grigoriev I.V."/>
            <person name="Nuss D."/>
        </authorList>
    </citation>
    <scope>NUCLEOTIDE SEQUENCE</scope>
    <source>
        <strain evidence="2">EP155</strain>
    </source>
</reference>
<accession>A0A9P4YBD2</accession>
<gene>
    <name evidence="2" type="ORF">M406DRAFT_66389</name>
</gene>
<feature type="region of interest" description="Disordered" evidence="1">
    <location>
        <begin position="1"/>
        <end position="109"/>
    </location>
</feature>